<evidence type="ECO:0000313" key="8">
    <source>
        <dbReference type="Proteomes" id="UP000265520"/>
    </source>
</evidence>
<evidence type="ECO:0000259" key="6">
    <source>
        <dbReference type="PROSITE" id="PS50011"/>
    </source>
</evidence>
<evidence type="ECO:0000256" key="5">
    <source>
        <dbReference type="ARBA" id="ARBA00037982"/>
    </source>
</evidence>
<sequence length="186" mass="20865">TLKEELNVDDVEEKWTWFRQILEALEHIHEAGIIHLDLKPNNIFLDGTSNIKVGDFGLAEFFESDSAHPADTTEVSSDDTQQNKQAVQQNKQAVVCLYTAPEIDKGWAKIDDKADMYSLGLIFFELFHPFKTESEKIDTLSSLKRGGVLPTAWVAEFPKHASLLRKLISPDPSKRPSAAELLNNAS</sequence>
<gene>
    <name evidence="7" type="ORF">A2U01_0007140</name>
</gene>
<protein>
    <submittedName>
        <fullName evidence="7">Putative serine/threonine-kinase GCN2-like protein</fullName>
    </submittedName>
</protein>
<evidence type="ECO:0000256" key="3">
    <source>
        <dbReference type="ARBA" id="ARBA00022777"/>
    </source>
</evidence>
<dbReference type="PANTHER" id="PTHR11042">
    <property type="entry name" value="EUKARYOTIC TRANSLATION INITIATION FACTOR 2-ALPHA KINASE EIF2-ALPHA KINASE -RELATED"/>
    <property type="match status" value="1"/>
</dbReference>
<reference evidence="7 8" key="1">
    <citation type="journal article" date="2018" name="Front. Plant Sci.">
        <title>Red Clover (Trifolium pratense) and Zigzag Clover (T. medium) - A Picture of Genomic Similarities and Differences.</title>
        <authorList>
            <person name="Dluhosova J."/>
            <person name="Istvanek J."/>
            <person name="Nedelnik J."/>
            <person name="Repkova J."/>
        </authorList>
    </citation>
    <scope>NUCLEOTIDE SEQUENCE [LARGE SCALE GENOMIC DNA]</scope>
    <source>
        <strain evidence="8">cv. 10/8</strain>
        <tissue evidence="7">Leaf</tissue>
    </source>
</reference>
<dbReference type="InterPro" id="IPR011009">
    <property type="entry name" value="Kinase-like_dom_sf"/>
</dbReference>
<evidence type="ECO:0000256" key="4">
    <source>
        <dbReference type="ARBA" id="ARBA00022840"/>
    </source>
</evidence>
<dbReference type="Gene3D" id="1.10.510.10">
    <property type="entry name" value="Transferase(Phosphotransferase) domain 1"/>
    <property type="match status" value="1"/>
</dbReference>
<dbReference type="PROSITE" id="PS50011">
    <property type="entry name" value="PROTEIN_KINASE_DOM"/>
    <property type="match status" value="1"/>
</dbReference>
<dbReference type="GO" id="GO:0005634">
    <property type="term" value="C:nucleus"/>
    <property type="evidence" value="ECO:0007669"/>
    <property type="project" value="TreeGrafter"/>
</dbReference>
<organism evidence="7 8">
    <name type="scientific">Trifolium medium</name>
    <dbReference type="NCBI Taxonomy" id="97028"/>
    <lineage>
        <taxon>Eukaryota</taxon>
        <taxon>Viridiplantae</taxon>
        <taxon>Streptophyta</taxon>
        <taxon>Embryophyta</taxon>
        <taxon>Tracheophyta</taxon>
        <taxon>Spermatophyta</taxon>
        <taxon>Magnoliopsida</taxon>
        <taxon>eudicotyledons</taxon>
        <taxon>Gunneridae</taxon>
        <taxon>Pentapetalae</taxon>
        <taxon>rosids</taxon>
        <taxon>fabids</taxon>
        <taxon>Fabales</taxon>
        <taxon>Fabaceae</taxon>
        <taxon>Papilionoideae</taxon>
        <taxon>50 kb inversion clade</taxon>
        <taxon>NPAAA clade</taxon>
        <taxon>Hologalegina</taxon>
        <taxon>IRL clade</taxon>
        <taxon>Trifolieae</taxon>
        <taxon>Trifolium</taxon>
    </lineage>
</organism>
<dbReference type="SMART" id="SM00220">
    <property type="entry name" value="S_TKc"/>
    <property type="match status" value="1"/>
</dbReference>
<feature type="domain" description="Protein kinase" evidence="6">
    <location>
        <begin position="1"/>
        <end position="186"/>
    </location>
</feature>
<dbReference type="Proteomes" id="UP000265520">
    <property type="component" value="Unassembled WGS sequence"/>
</dbReference>
<comment type="caution">
    <text evidence="7">The sequence shown here is derived from an EMBL/GenBank/DDBJ whole genome shotgun (WGS) entry which is preliminary data.</text>
</comment>
<proteinExistence type="inferred from homology"/>
<dbReference type="GO" id="GO:0004694">
    <property type="term" value="F:eukaryotic translation initiation factor 2alpha kinase activity"/>
    <property type="evidence" value="ECO:0007669"/>
    <property type="project" value="TreeGrafter"/>
</dbReference>
<keyword evidence="8" id="KW-1185">Reference proteome</keyword>
<dbReference type="InterPro" id="IPR008271">
    <property type="entry name" value="Ser/Thr_kinase_AS"/>
</dbReference>
<feature type="non-terminal residue" evidence="7">
    <location>
        <position position="186"/>
    </location>
</feature>
<dbReference type="EMBL" id="LXQA010010070">
    <property type="protein sequence ID" value="MCH86286.1"/>
    <property type="molecule type" value="Genomic_DNA"/>
</dbReference>
<keyword evidence="4" id="KW-0067">ATP-binding</keyword>
<dbReference type="GO" id="GO:0005524">
    <property type="term" value="F:ATP binding"/>
    <property type="evidence" value="ECO:0007669"/>
    <property type="project" value="UniProtKB-KW"/>
</dbReference>
<accession>A0A392MFK3</accession>
<name>A0A392MFK3_9FABA</name>
<evidence type="ECO:0000313" key="7">
    <source>
        <dbReference type="EMBL" id="MCH86286.1"/>
    </source>
</evidence>
<evidence type="ECO:0000256" key="1">
    <source>
        <dbReference type="ARBA" id="ARBA00022679"/>
    </source>
</evidence>
<dbReference type="InterPro" id="IPR000719">
    <property type="entry name" value="Prot_kinase_dom"/>
</dbReference>
<evidence type="ECO:0000256" key="2">
    <source>
        <dbReference type="ARBA" id="ARBA00022741"/>
    </source>
</evidence>
<dbReference type="SUPFAM" id="SSF56112">
    <property type="entry name" value="Protein kinase-like (PK-like)"/>
    <property type="match status" value="1"/>
</dbReference>
<keyword evidence="1" id="KW-0808">Transferase</keyword>
<keyword evidence="3 7" id="KW-0418">Kinase</keyword>
<dbReference type="AlphaFoldDB" id="A0A392MFK3"/>
<dbReference type="InterPro" id="IPR050339">
    <property type="entry name" value="CC_SR_Kinase"/>
</dbReference>
<dbReference type="PANTHER" id="PTHR11042:SF136">
    <property type="entry name" value="EIF-2-ALPHA KINASE GCN2"/>
    <property type="match status" value="1"/>
</dbReference>
<keyword evidence="2" id="KW-0547">Nucleotide-binding</keyword>
<dbReference type="GO" id="GO:0005829">
    <property type="term" value="C:cytosol"/>
    <property type="evidence" value="ECO:0007669"/>
    <property type="project" value="TreeGrafter"/>
</dbReference>
<feature type="non-terminal residue" evidence="7">
    <location>
        <position position="1"/>
    </location>
</feature>
<dbReference type="Pfam" id="PF00069">
    <property type="entry name" value="Pkinase"/>
    <property type="match status" value="1"/>
</dbReference>
<dbReference type="PROSITE" id="PS00108">
    <property type="entry name" value="PROTEIN_KINASE_ST"/>
    <property type="match status" value="1"/>
</dbReference>
<comment type="similarity">
    <text evidence="5">Belongs to the protein kinase superfamily. Ser/Thr protein kinase family. GCN2 subfamily.</text>
</comment>